<evidence type="ECO:0000259" key="3">
    <source>
        <dbReference type="Pfam" id="PF07687"/>
    </source>
</evidence>
<dbReference type="InterPro" id="IPR036264">
    <property type="entry name" value="Bact_exopeptidase_dim_dom"/>
</dbReference>
<comment type="cofactor">
    <cofactor evidence="2">
        <name>Mn(2+)</name>
        <dbReference type="ChEBI" id="CHEBI:29035"/>
    </cofactor>
    <text evidence="2">The Mn(2+) ion enhances activity.</text>
</comment>
<dbReference type="Gene3D" id="3.40.630.10">
    <property type="entry name" value="Zn peptidases"/>
    <property type="match status" value="1"/>
</dbReference>
<protein>
    <submittedName>
        <fullName evidence="4">Amidohydrolase</fullName>
    </submittedName>
</protein>
<dbReference type="PANTHER" id="PTHR11014">
    <property type="entry name" value="PEPTIDASE M20 FAMILY MEMBER"/>
    <property type="match status" value="1"/>
</dbReference>
<feature type="binding site" evidence="2">
    <location>
        <position position="100"/>
    </location>
    <ligand>
        <name>Mn(2+)</name>
        <dbReference type="ChEBI" id="CHEBI:29035"/>
        <label>2</label>
    </ligand>
</feature>
<dbReference type="GO" id="GO:0016787">
    <property type="term" value="F:hydrolase activity"/>
    <property type="evidence" value="ECO:0007669"/>
    <property type="project" value="UniProtKB-KW"/>
</dbReference>
<dbReference type="SUPFAM" id="SSF55031">
    <property type="entry name" value="Bacterial exopeptidase dimerisation domain"/>
    <property type="match status" value="1"/>
</dbReference>
<feature type="domain" description="Peptidase M20 dimerisation" evidence="3">
    <location>
        <begin position="180"/>
        <end position="277"/>
    </location>
</feature>
<gene>
    <name evidence="4" type="ORF">GGQ68_003383</name>
</gene>
<dbReference type="GO" id="GO:0046872">
    <property type="term" value="F:metal ion binding"/>
    <property type="evidence" value="ECO:0007669"/>
    <property type="project" value="UniProtKB-KW"/>
</dbReference>
<dbReference type="PIRSF" id="PIRSF005962">
    <property type="entry name" value="Pept_M20D_amidohydro"/>
    <property type="match status" value="1"/>
</dbReference>
<feature type="binding site" evidence="2">
    <location>
        <position position="132"/>
    </location>
    <ligand>
        <name>Mn(2+)</name>
        <dbReference type="ChEBI" id="CHEBI:29035"/>
        <label>2</label>
    </ligand>
</feature>
<keyword evidence="2" id="KW-0479">Metal-binding</keyword>
<name>A0A7W6DQN8_9RHOB</name>
<feature type="binding site" evidence="2">
    <location>
        <position position="98"/>
    </location>
    <ligand>
        <name>Mn(2+)</name>
        <dbReference type="ChEBI" id="CHEBI:29035"/>
        <label>2</label>
    </ligand>
</feature>
<keyword evidence="1 4" id="KW-0378">Hydrolase</keyword>
<dbReference type="EMBL" id="JACIEJ010000008">
    <property type="protein sequence ID" value="MBB3987039.1"/>
    <property type="molecule type" value="Genomic_DNA"/>
</dbReference>
<dbReference type="Gene3D" id="3.30.70.360">
    <property type="match status" value="1"/>
</dbReference>
<keyword evidence="5" id="KW-1185">Reference proteome</keyword>
<keyword evidence="2" id="KW-0464">Manganese</keyword>
<dbReference type="Pfam" id="PF01546">
    <property type="entry name" value="Peptidase_M20"/>
    <property type="match status" value="1"/>
</dbReference>
<dbReference type="Proteomes" id="UP000541426">
    <property type="component" value="Unassembled WGS sequence"/>
</dbReference>
<dbReference type="AlphaFoldDB" id="A0A7W6DQN8"/>
<dbReference type="SUPFAM" id="SSF53187">
    <property type="entry name" value="Zn-dependent exopeptidases"/>
    <property type="match status" value="1"/>
</dbReference>
<dbReference type="PANTHER" id="PTHR11014:SF169">
    <property type="entry name" value="CLAN MH, FAMILY M20, PEPTIDASE T-LIKE METALLOPEPTIDASE"/>
    <property type="match status" value="1"/>
</dbReference>
<comment type="caution">
    <text evidence="4">The sequence shown here is derived from an EMBL/GenBank/DDBJ whole genome shotgun (WGS) entry which is preliminary data.</text>
</comment>
<evidence type="ECO:0000313" key="5">
    <source>
        <dbReference type="Proteomes" id="UP000541426"/>
    </source>
</evidence>
<dbReference type="NCBIfam" id="TIGR01891">
    <property type="entry name" value="amidohydrolases"/>
    <property type="match status" value="1"/>
</dbReference>
<proteinExistence type="predicted"/>
<organism evidence="4 5">
    <name type="scientific">Sagittula marina</name>
    <dbReference type="NCBI Taxonomy" id="943940"/>
    <lineage>
        <taxon>Bacteria</taxon>
        <taxon>Pseudomonadati</taxon>
        <taxon>Pseudomonadota</taxon>
        <taxon>Alphaproteobacteria</taxon>
        <taxon>Rhodobacterales</taxon>
        <taxon>Roseobacteraceae</taxon>
        <taxon>Sagittula</taxon>
    </lineage>
</organism>
<reference evidence="4 5" key="1">
    <citation type="submission" date="2020-08" db="EMBL/GenBank/DDBJ databases">
        <title>Genomic Encyclopedia of Type Strains, Phase IV (KMG-IV): sequencing the most valuable type-strain genomes for metagenomic binning, comparative biology and taxonomic classification.</title>
        <authorList>
            <person name="Goeker M."/>
        </authorList>
    </citation>
    <scope>NUCLEOTIDE SEQUENCE [LARGE SCALE GENOMIC DNA]</scope>
    <source>
        <strain evidence="4 5">DSM 102235</strain>
    </source>
</reference>
<sequence length="383" mass="39871">MFDTLTEVDLTASRALRHTLHRAPELSGQEGTTAGLIAARMRALGAEVVTGLGGTGVAAIFGDGADGLMIRCELDALPIDETGTPDWQSQVPGVAHLCGHDGHMAILDAVAQRLAQATPRTRVILLFQPAEETGAGAAAVLADPRFAALGARMAISLHNMPGLPLGAVGLRAGPMNCASRGLKITLTGRTAHASAPETGLSPGTALAALIPALSRLSRDVPTEDPAFRLATVTHARLGEPTFGVSPGTAELRVTLRSLLDDQMAALEAEARALIVDAAGPLSVDITVHEAFGHCVNHPEAVALLEQSVAGMARTEQGLPMRASEDFGRYGAVLPSAMFLLGSGESCPPLHAPDYDFPDQLIAVGAQIFLRAVDQWARDLRPQA</sequence>
<evidence type="ECO:0000256" key="1">
    <source>
        <dbReference type="ARBA" id="ARBA00022801"/>
    </source>
</evidence>
<accession>A0A7W6DQN8</accession>
<dbReference type="RefSeq" id="WP_183967870.1">
    <property type="nucleotide sequence ID" value="NZ_BAABBZ010000019.1"/>
</dbReference>
<dbReference type="InterPro" id="IPR002933">
    <property type="entry name" value="Peptidase_M20"/>
</dbReference>
<evidence type="ECO:0000313" key="4">
    <source>
        <dbReference type="EMBL" id="MBB3987039.1"/>
    </source>
</evidence>
<dbReference type="Pfam" id="PF07687">
    <property type="entry name" value="M20_dimer"/>
    <property type="match status" value="1"/>
</dbReference>
<evidence type="ECO:0000256" key="2">
    <source>
        <dbReference type="PIRSR" id="PIRSR005962-1"/>
    </source>
</evidence>
<dbReference type="InterPro" id="IPR011650">
    <property type="entry name" value="Peptidase_M20_dimer"/>
</dbReference>
<feature type="binding site" evidence="2">
    <location>
        <position position="350"/>
    </location>
    <ligand>
        <name>Mn(2+)</name>
        <dbReference type="ChEBI" id="CHEBI:29035"/>
        <label>2</label>
    </ligand>
</feature>
<dbReference type="InterPro" id="IPR017439">
    <property type="entry name" value="Amidohydrolase"/>
</dbReference>
<feature type="binding site" evidence="2">
    <location>
        <position position="158"/>
    </location>
    <ligand>
        <name>Mn(2+)</name>
        <dbReference type="ChEBI" id="CHEBI:29035"/>
        <label>2</label>
    </ligand>
</feature>